<dbReference type="EMBL" id="JAHRHJ020000003">
    <property type="protein sequence ID" value="KAH9321613.1"/>
    <property type="molecule type" value="Genomic_DNA"/>
</dbReference>
<feature type="non-terminal residue" evidence="8">
    <location>
        <position position="1"/>
    </location>
</feature>
<dbReference type="Proteomes" id="UP000824469">
    <property type="component" value="Unassembled WGS sequence"/>
</dbReference>
<name>A0AA38GHI5_TAXCH</name>
<evidence type="ECO:0000256" key="5">
    <source>
        <dbReference type="ARBA" id="ARBA00022989"/>
    </source>
</evidence>
<dbReference type="GO" id="GO:0016020">
    <property type="term" value="C:membrane"/>
    <property type="evidence" value="ECO:0007669"/>
    <property type="project" value="UniProtKB-SubCell"/>
</dbReference>
<feature type="transmembrane region" description="Helical" evidence="7">
    <location>
        <begin position="248"/>
        <end position="267"/>
    </location>
</feature>
<dbReference type="PANTHER" id="PTHR31326:SF3">
    <property type="entry name" value="PROTEIN CLT3, CHLOROPLASTIC"/>
    <property type="match status" value="1"/>
</dbReference>
<keyword evidence="4 7" id="KW-0812">Transmembrane</keyword>
<gene>
    <name evidence="8" type="ORF">KI387_016252</name>
</gene>
<evidence type="ECO:0000256" key="3">
    <source>
        <dbReference type="ARBA" id="ARBA00022448"/>
    </source>
</evidence>
<feature type="transmembrane region" description="Helical" evidence="7">
    <location>
        <begin position="193"/>
        <end position="211"/>
    </location>
</feature>
<dbReference type="PANTHER" id="PTHR31326">
    <property type="entry name" value="PROTEIN CLT2, CHLOROPLASTIC"/>
    <property type="match status" value="1"/>
</dbReference>
<protein>
    <submittedName>
        <fullName evidence="8">Uncharacterized protein</fullName>
    </submittedName>
</protein>
<dbReference type="Pfam" id="PF08627">
    <property type="entry name" value="CRT-like"/>
    <property type="match status" value="1"/>
</dbReference>
<dbReference type="OMA" id="FTMPLPY"/>
<feature type="transmembrane region" description="Helical" evidence="7">
    <location>
        <begin position="166"/>
        <end position="187"/>
    </location>
</feature>
<evidence type="ECO:0000256" key="6">
    <source>
        <dbReference type="ARBA" id="ARBA00023136"/>
    </source>
</evidence>
<keyword evidence="6 7" id="KW-0472">Membrane</keyword>
<accession>A0AA38GHI5</accession>
<evidence type="ECO:0000313" key="8">
    <source>
        <dbReference type="EMBL" id="KAH9321613.1"/>
    </source>
</evidence>
<reference evidence="8 9" key="1">
    <citation type="journal article" date="2021" name="Nat. Plants">
        <title>The Taxus genome provides insights into paclitaxel biosynthesis.</title>
        <authorList>
            <person name="Xiong X."/>
            <person name="Gou J."/>
            <person name="Liao Q."/>
            <person name="Li Y."/>
            <person name="Zhou Q."/>
            <person name="Bi G."/>
            <person name="Li C."/>
            <person name="Du R."/>
            <person name="Wang X."/>
            <person name="Sun T."/>
            <person name="Guo L."/>
            <person name="Liang H."/>
            <person name="Lu P."/>
            <person name="Wu Y."/>
            <person name="Zhang Z."/>
            <person name="Ro D.K."/>
            <person name="Shang Y."/>
            <person name="Huang S."/>
            <person name="Yan J."/>
        </authorList>
    </citation>
    <scope>NUCLEOTIDE SEQUENCE [LARGE SCALE GENOMIC DNA]</scope>
    <source>
        <strain evidence="8">Ta-2019</strain>
    </source>
</reference>
<comment type="caution">
    <text evidence="8">The sequence shown here is derived from an EMBL/GenBank/DDBJ whole genome shotgun (WGS) entry which is preliminary data.</text>
</comment>
<comment type="subcellular location">
    <subcellularLocation>
        <location evidence="1">Membrane</location>
        <topology evidence="1">Multi-pass membrane protein</topology>
    </subcellularLocation>
</comment>
<comment type="similarity">
    <text evidence="2">Belongs to the CRT-like transporter family.</text>
</comment>
<dbReference type="AlphaFoldDB" id="A0AA38GHI5"/>
<evidence type="ECO:0000256" key="7">
    <source>
        <dbReference type="SAM" id="Phobius"/>
    </source>
</evidence>
<feature type="transmembrane region" description="Helical" evidence="7">
    <location>
        <begin position="287"/>
        <end position="308"/>
    </location>
</feature>
<feature type="transmembrane region" description="Helical" evidence="7">
    <location>
        <begin position="126"/>
        <end position="146"/>
    </location>
</feature>
<dbReference type="InterPro" id="IPR013936">
    <property type="entry name" value="CRT-like"/>
</dbReference>
<proteinExistence type="inferred from homology"/>
<feature type="transmembrane region" description="Helical" evidence="7">
    <location>
        <begin position="345"/>
        <end position="365"/>
    </location>
</feature>
<evidence type="ECO:0000256" key="2">
    <source>
        <dbReference type="ARBA" id="ARBA00006690"/>
    </source>
</evidence>
<keyword evidence="9" id="KW-1185">Reference proteome</keyword>
<evidence type="ECO:0000256" key="4">
    <source>
        <dbReference type="ARBA" id="ARBA00022692"/>
    </source>
</evidence>
<evidence type="ECO:0000313" key="9">
    <source>
        <dbReference type="Proteomes" id="UP000824469"/>
    </source>
</evidence>
<organism evidence="8 9">
    <name type="scientific">Taxus chinensis</name>
    <name type="common">Chinese yew</name>
    <name type="synonym">Taxus wallichiana var. chinensis</name>
    <dbReference type="NCBI Taxonomy" id="29808"/>
    <lineage>
        <taxon>Eukaryota</taxon>
        <taxon>Viridiplantae</taxon>
        <taxon>Streptophyta</taxon>
        <taxon>Embryophyta</taxon>
        <taxon>Tracheophyta</taxon>
        <taxon>Spermatophyta</taxon>
        <taxon>Pinopsida</taxon>
        <taxon>Pinidae</taxon>
        <taxon>Conifers II</taxon>
        <taxon>Cupressales</taxon>
        <taxon>Taxaceae</taxon>
        <taxon>Taxus</taxon>
    </lineage>
</organism>
<evidence type="ECO:0000256" key="1">
    <source>
        <dbReference type="ARBA" id="ARBA00004141"/>
    </source>
</evidence>
<keyword evidence="5 7" id="KW-1133">Transmembrane helix</keyword>
<sequence>MFSIARTATAAYCFQPDRTAAQLNSHCNLRSHGERNPGVSATCLGLEFKRGLGTPWWEERAGRQGRRGPIANVAEGRAIGEVDGVKVDVKRKDIEVLIAATMTVLFGVGNKVLYKLALVPLRKYPFFLALFATFGYVVVYFSILYIRYKGGIVTDEMLALPKSPLLAVGALEALGVASGMAAGTILSGASIPILSQTFLVWQLILSFIFLGRRYSVNQMLGCLVISIGVIITVSSGAGSGTSLQQAGFIWPLLMITSFLFQAGDTILKETIFLDAATQLKGGSVDLFVINSFGSGFQALFILLLLPFLSRLWGVPFSQLPSYFRDGAACFVNAGSLAKGCEGAPLLPLLFILVNMGFNISLLHLLKISSAVVSSLAATFS</sequence>
<feature type="transmembrane region" description="Helical" evidence="7">
    <location>
        <begin position="96"/>
        <end position="114"/>
    </location>
</feature>
<keyword evidence="3" id="KW-0813">Transport</keyword>
<feature type="transmembrane region" description="Helical" evidence="7">
    <location>
        <begin position="218"/>
        <end position="236"/>
    </location>
</feature>